<feature type="non-terminal residue" evidence="2">
    <location>
        <position position="1"/>
    </location>
</feature>
<reference evidence="2" key="1">
    <citation type="submission" date="2020-02" db="EMBL/GenBank/DDBJ databases">
        <authorList>
            <person name="Meier V. D."/>
        </authorList>
    </citation>
    <scope>NUCLEOTIDE SEQUENCE</scope>
    <source>
        <strain evidence="2">AVDCRST_MAG76</strain>
    </source>
</reference>
<evidence type="ECO:0000313" key="2">
    <source>
        <dbReference type="EMBL" id="CAA9241948.1"/>
    </source>
</evidence>
<feature type="compositionally biased region" description="Low complexity" evidence="1">
    <location>
        <begin position="176"/>
        <end position="186"/>
    </location>
</feature>
<name>A0A6J4I4U3_9ACTN</name>
<feature type="compositionally biased region" description="Gly residues" evidence="1">
    <location>
        <begin position="104"/>
        <end position="115"/>
    </location>
</feature>
<feature type="region of interest" description="Disordered" evidence="1">
    <location>
        <begin position="285"/>
        <end position="334"/>
    </location>
</feature>
<gene>
    <name evidence="2" type="ORF">AVDCRST_MAG76-1812</name>
</gene>
<feature type="region of interest" description="Disordered" evidence="1">
    <location>
        <begin position="28"/>
        <end position="144"/>
    </location>
</feature>
<organism evidence="2">
    <name type="scientific">uncultured Acidimicrobiales bacterium</name>
    <dbReference type="NCBI Taxonomy" id="310071"/>
    <lineage>
        <taxon>Bacteria</taxon>
        <taxon>Bacillati</taxon>
        <taxon>Actinomycetota</taxon>
        <taxon>Acidimicrobiia</taxon>
        <taxon>Acidimicrobiales</taxon>
        <taxon>environmental samples</taxon>
    </lineage>
</organism>
<dbReference type="EMBL" id="CADCSZ010000110">
    <property type="protein sequence ID" value="CAA9241948.1"/>
    <property type="molecule type" value="Genomic_DNA"/>
</dbReference>
<accession>A0A6J4I4U3</accession>
<feature type="compositionally biased region" description="Basic residues" evidence="1">
    <location>
        <begin position="42"/>
        <end position="54"/>
    </location>
</feature>
<dbReference type="AlphaFoldDB" id="A0A6J4I4U3"/>
<sequence>ARKCPMGRKVQLRARRGARKRFVRLGRRWRTGSTGSGLVDRRRPRRGRPRRLHHPGGADPHRAAAGHQSCRAPRGGGTWRTGSPGRAGPFAGPLDRDGRTRRLGAGGLSGGGQGQASGRHQASDDGRCETSTGRSGTQAAAGHGHLPAAHLRHQLGRQHFDRRSHLRLARSRVSGRRPAAPNGRGPRQPRARSAGQRRRNRPALFQPHRRLDDPLLRPADSLGLRPHPTRVVELVGAVHRPDGDPEPDGDCDRCRAGERRWCPGAGGDRPAGVQRHRRHGLGHCAAHVDRLPRRPPAARPTPGDQRHGQGAGWPRVQDDHQRHDRHADQHEPPM</sequence>
<feature type="compositionally biased region" description="Polar residues" evidence="1">
    <location>
        <begin position="129"/>
        <end position="138"/>
    </location>
</feature>
<feature type="compositionally biased region" description="Basic and acidic residues" evidence="1">
    <location>
        <begin position="316"/>
        <end position="334"/>
    </location>
</feature>
<evidence type="ECO:0000256" key="1">
    <source>
        <dbReference type="SAM" id="MobiDB-lite"/>
    </source>
</evidence>
<proteinExistence type="predicted"/>
<feature type="non-terminal residue" evidence="2">
    <location>
        <position position="334"/>
    </location>
</feature>
<feature type="region of interest" description="Disordered" evidence="1">
    <location>
        <begin position="168"/>
        <end position="224"/>
    </location>
</feature>
<protein>
    <submittedName>
        <fullName evidence="2">Uncharacterized protein</fullName>
    </submittedName>
</protein>
<feature type="compositionally biased region" description="Basic residues" evidence="1">
    <location>
        <begin position="187"/>
        <end position="201"/>
    </location>
</feature>